<evidence type="ECO:0000313" key="7">
    <source>
        <dbReference type="EMBL" id="KAL0832405.1"/>
    </source>
</evidence>
<evidence type="ECO:0000256" key="3">
    <source>
        <dbReference type="ARBA" id="ARBA00022989"/>
    </source>
</evidence>
<dbReference type="PANTHER" id="PTHR48021">
    <property type="match status" value="1"/>
</dbReference>
<dbReference type="SUPFAM" id="SSF103473">
    <property type="entry name" value="MFS general substrate transporter"/>
    <property type="match status" value="1"/>
</dbReference>
<organism evidence="7 8">
    <name type="scientific">Loxostege sticticalis</name>
    <name type="common">Beet webworm moth</name>
    <dbReference type="NCBI Taxonomy" id="481309"/>
    <lineage>
        <taxon>Eukaryota</taxon>
        <taxon>Metazoa</taxon>
        <taxon>Ecdysozoa</taxon>
        <taxon>Arthropoda</taxon>
        <taxon>Hexapoda</taxon>
        <taxon>Insecta</taxon>
        <taxon>Pterygota</taxon>
        <taxon>Neoptera</taxon>
        <taxon>Endopterygota</taxon>
        <taxon>Lepidoptera</taxon>
        <taxon>Glossata</taxon>
        <taxon>Ditrysia</taxon>
        <taxon>Pyraloidea</taxon>
        <taxon>Crambidae</taxon>
        <taxon>Pyraustinae</taxon>
        <taxon>Loxostege</taxon>
    </lineage>
</organism>
<evidence type="ECO:0000256" key="5">
    <source>
        <dbReference type="SAM" id="Phobius"/>
    </source>
</evidence>
<dbReference type="EMBL" id="JBEDNZ010000011">
    <property type="protein sequence ID" value="KAL0832405.1"/>
    <property type="molecule type" value="Genomic_DNA"/>
</dbReference>
<comment type="subcellular location">
    <subcellularLocation>
        <location evidence="1">Membrane</location>
        <topology evidence="1">Multi-pass membrane protein</topology>
    </subcellularLocation>
</comment>
<keyword evidence="2 5" id="KW-0812">Transmembrane</keyword>
<dbReference type="PANTHER" id="PTHR48021:SF68">
    <property type="entry name" value="MAJOR FACILITATOR SUPERFAMILY (MFS) PROFILE DOMAIN-CONTAINING PROTEIN"/>
    <property type="match status" value="1"/>
</dbReference>
<dbReference type="Pfam" id="PF00083">
    <property type="entry name" value="Sugar_tr"/>
    <property type="match status" value="1"/>
</dbReference>
<dbReference type="Gene3D" id="1.20.1250.20">
    <property type="entry name" value="MFS general substrate transporter like domains"/>
    <property type="match status" value="1"/>
</dbReference>
<keyword evidence="3 5" id="KW-1133">Transmembrane helix</keyword>
<accession>A0ABD0T747</accession>
<reference evidence="7 8" key="1">
    <citation type="submission" date="2024-06" db="EMBL/GenBank/DDBJ databases">
        <title>A chromosome-level genome assembly of beet webworm, Loxostege sticticalis.</title>
        <authorList>
            <person name="Zhang Y."/>
        </authorList>
    </citation>
    <scope>NUCLEOTIDE SEQUENCE [LARGE SCALE GENOMIC DNA]</scope>
    <source>
        <strain evidence="7">AQ028</strain>
        <tissue evidence="7">Male pupae</tissue>
    </source>
</reference>
<evidence type="ECO:0000256" key="4">
    <source>
        <dbReference type="ARBA" id="ARBA00023136"/>
    </source>
</evidence>
<feature type="transmembrane region" description="Helical" evidence="5">
    <location>
        <begin position="158"/>
        <end position="175"/>
    </location>
</feature>
<name>A0ABD0T747_LOXSC</name>
<keyword evidence="4 5" id="KW-0472">Membrane</keyword>
<feature type="transmembrane region" description="Helical" evidence="5">
    <location>
        <begin position="436"/>
        <end position="454"/>
    </location>
</feature>
<dbReference type="GO" id="GO:0016020">
    <property type="term" value="C:membrane"/>
    <property type="evidence" value="ECO:0007669"/>
    <property type="project" value="UniProtKB-SubCell"/>
</dbReference>
<proteinExistence type="predicted"/>
<dbReference type="InterPro" id="IPR005828">
    <property type="entry name" value="MFS_sugar_transport-like"/>
</dbReference>
<feature type="transmembrane region" description="Helical" evidence="5">
    <location>
        <begin position="305"/>
        <end position="328"/>
    </location>
</feature>
<feature type="transmembrane region" description="Helical" evidence="5">
    <location>
        <begin position="335"/>
        <end position="356"/>
    </location>
</feature>
<evidence type="ECO:0000313" key="8">
    <source>
        <dbReference type="Proteomes" id="UP001549921"/>
    </source>
</evidence>
<feature type="transmembrane region" description="Helical" evidence="5">
    <location>
        <begin position="28"/>
        <end position="47"/>
    </location>
</feature>
<sequence>MDAVYKELSVKTEFEWKPFLRQLLVNSIAWMFYFMFGLSLGAPTVLIPQVRKEANSTEAINEDMASWISSVAGYMGMPWSIGLTISMYYFGRKKSYSFVALNSVAAFVVLYCSVDATQILISQILQGVTAASQTTTSVVIMTEYTSPKYRGIFSTTKTVTMFLGIWVANALGMFFHWKNIGLLGILCSMYNFFAIFVIPESPYWLIKQEKLGECVASHRWLKGISDTSDRELNELMNNFDYNGNKKSKTTLDVIKKCFVSLQEPEVYKALAVSLLVVTTYYMCGKLVCTVYSIQILRKMTDNESAAYVGMLVLDAITICGMVIGCIMSKFFGQKVLLLTSLAGGSLFLYTISLYLFLVNLSLIFESMYISLGLLIAFSLAISCGTVMSLSIFGELLPLKARGFSVCIVSIFSKFTLGSVLKLSPYLFDSFGNHGGFLFYAIFSTVLFAFMLKYLPETRNKTLHEISCGFKHKDIKELKHSEATQLVPLRKK</sequence>
<comment type="caution">
    <text evidence="7">The sequence shown here is derived from an EMBL/GenBank/DDBJ whole genome shotgun (WGS) entry which is preliminary data.</text>
</comment>
<dbReference type="InterPro" id="IPR020846">
    <property type="entry name" value="MFS_dom"/>
</dbReference>
<feature type="transmembrane region" description="Helical" evidence="5">
    <location>
        <begin position="181"/>
        <end position="198"/>
    </location>
</feature>
<dbReference type="InterPro" id="IPR050549">
    <property type="entry name" value="MFS_Trehalose_Transporter"/>
</dbReference>
<feature type="transmembrane region" description="Helical" evidence="5">
    <location>
        <begin position="96"/>
        <end position="114"/>
    </location>
</feature>
<feature type="transmembrane region" description="Helical" evidence="5">
    <location>
        <begin position="67"/>
        <end position="90"/>
    </location>
</feature>
<feature type="transmembrane region" description="Helical" evidence="5">
    <location>
        <begin position="368"/>
        <end position="391"/>
    </location>
</feature>
<dbReference type="PROSITE" id="PS50850">
    <property type="entry name" value="MFS"/>
    <property type="match status" value="1"/>
</dbReference>
<dbReference type="InterPro" id="IPR036259">
    <property type="entry name" value="MFS_trans_sf"/>
</dbReference>
<gene>
    <name evidence="7" type="ORF">ABMA28_001830</name>
</gene>
<dbReference type="Proteomes" id="UP001549921">
    <property type="component" value="Unassembled WGS sequence"/>
</dbReference>
<dbReference type="AlphaFoldDB" id="A0ABD0T747"/>
<protein>
    <recommendedName>
        <fullName evidence="6">Major facilitator superfamily (MFS) profile domain-containing protein</fullName>
    </recommendedName>
</protein>
<evidence type="ECO:0000256" key="1">
    <source>
        <dbReference type="ARBA" id="ARBA00004141"/>
    </source>
</evidence>
<feature type="domain" description="Major facilitator superfamily (MFS) profile" evidence="6">
    <location>
        <begin position="25"/>
        <end position="458"/>
    </location>
</feature>
<evidence type="ECO:0000256" key="2">
    <source>
        <dbReference type="ARBA" id="ARBA00022692"/>
    </source>
</evidence>
<feature type="transmembrane region" description="Helical" evidence="5">
    <location>
        <begin position="269"/>
        <end position="293"/>
    </location>
</feature>
<evidence type="ECO:0000259" key="6">
    <source>
        <dbReference type="PROSITE" id="PS50850"/>
    </source>
</evidence>